<evidence type="ECO:0000256" key="1">
    <source>
        <dbReference type="ARBA" id="ARBA00011900"/>
    </source>
</evidence>
<dbReference type="InterPro" id="IPR011639">
    <property type="entry name" value="MethylTrfase_TaqI-like_dom"/>
</dbReference>
<dbReference type="GO" id="GO:0032259">
    <property type="term" value="P:methylation"/>
    <property type="evidence" value="ECO:0007669"/>
    <property type="project" value="UniProtKB-KW"/>
</dbReference>
<comment type="catalytic activity">
    <reaction evidence="7">
        <text>a 2'-deoxyadenosine in DNA + S-adenosyl-L-methionine = an N(6)-methyl-2'-deoxyadenosine in DNA + S-adenosyl-L-homocysteine + H(+)</text>
        <dbReference type="Rhea" id="RHEA:15197"/>
        <dbReference type="Rhea" id="RHEA-COMP:12418"/>
        <dbReference type="Rhea" id="RHEA-COMP:12419"/>
        <dbReference type="ChEBI" id="CHEBI:15378"/>
        <dbReference type="ChEBI" id="CHEBI:57856"/>
        <dbReference type="ChEBI" id="CHEBI:59789"/>
        <dbReference type="ChEBI" id="CHEBI:90615"/>
        <dbReference type="ChEBI" id="CHEBI:90616"/>
        <dbReference type="EC" id="2.1.1.72"/>
    </reaction>
</comment>
<dbReference type="EC" id="2.1.1.72" evidence="1"/>
<dbReference type="REBASE" id="3015">
    <property type="entry name" value="M.CviSIII"/>
</dbReference>
<proteinExistence type="predicted"/>
<reference evidence="9" key="1">
    <citation type="journal article" date="1997" name="Gene">
        <title>Chlorella virus SC-1A encodes at least five functional and one nonfunctional DNA methyltransferases.</title>
        <authorList>
            <person name="Que Q."/>
            <person name="Zhang Y."/>
            <person name="Nelson M."/>
            <person name="Ropp S."/>
            <person name="Burbank D.E."/>
            <person name="Van Etten J.L."/>
        </authorList>
    </citation>
    <scope>NUCLEOTIDE SEQUENCE</scope>
    <source>
        <strain evidence="9">SC-1A</strain>
    </source>
</reference>
<dbReference type="PANTHER" id="PTHR33841">
    <property type="entry name" value="DNA METHYLTRANSFERASE YEEA-RELATED"/>
    <property type="match status" value="1"/>
</dbReference>
<dbReference type="Pfam" id="PF07669">
    <property type="entry name" value="Eco57I"/>
    <property type="match status" value="1"/>
</dbReference>
<dbReference type="PANTHER" id="PTHR33841:SF1">
    <property type="entry name" value="DNA METHYLTRANSFERASE A"/>
    <property type="match status" value="1"/>
</dbReference>
<evidence type="ECO:0000256" key="2">
    <source>
        <dbReference type="ARBA" id="ARBA00022603"/>
    </source>
</evidence>
<evidence type="ECO:0000256" key="5">
    <source>
        <dbReference type="ARBA" id="ARBA00022747"/>
    </source>
</evidence>
<evidence type="ECO:0000256" key="6">
    <source>
        <dbReference type="ARBA" id="ARBA00023125"/>
    </source>
</evidence>
<dbReference type="InterPro" id="IPR002052">
    <property type="entry name" value="DNA_methylase_N6_adenine_CS"/>
</dbReference>
<evidence type="ECO:0000313" key="9">
    <source>
        <dbReference type="EMBL" id="AAC57945.1"/>
    </source>
</evidence>
<keyword evidence="6" id="KW-0238">DNA-binding</keyword>
<protein>
    <recommendedName>
        <fullName evidence="1">site-specific DNA-methyltransferase (adenine-specific)</fullName>
        <ecNumber evidence="1">2.1.1.72</ecNumber>
    </recommendedName>
</protein>
<keyword evidence="3 9" id="KW-0808">Transferase</keyword>
<evidence type="ECO:0000256" key="7">
    <source>
        <dbReference type="ARBA" id="ARBA00047942"/>
    </source>
</evidence>
<dbReference type="RefSeq" id="YP_009665588.1">
    <property type="nucleotide sequence ID" value="NC_043237.1"/>
</dbReference>
<evidence type="ECO:0000259" key="8">
    <source>
        <dbReference type="Pfam" id="PF07669"/>
    </source>
</evidence>
<evidence type="ECO:0000256" key="3">
    <source>
        <dbReference type="ARBA" id="ARBA00022679"/>
    </source>
</evidence>
<keyword evidence="4" id="KW-0949">S-adenosyl-L-methionine</keyword>
<dbReference type="InterPro" id="IPR029063">
    <property type="entry name" value="SAM-dependent_MTases_sf"/>
</dbReference>
<keyword evidence="5" id="KW-0680">Restriction system</keyword>
<name>Q96719_9PHYC</name>
<evidence type="ECO:0000256" key="4">
    <source>
        <dbReference type="ARBA" id="ARBA00022691"/>
    </source>
</evidence>
<dbReference type="PROSITE" id="PS00092">
    <property type="entry name" value="N6_MTASE"/>
    <property type="match status" value="1"/>
</dbReference>
<dbReference type="GO" id="GO:0003677">
    <property type="term" value="F:DNA binding"/>
    <property type="evidence" value="ECO:0007669"/>
    <property type="project" value="UniProtKB-KW"/>
</dbReference>
<accession>Q96719</accession>
<dbReference type="GO" id="GO:0009007">
    <property type="term" value="F:site-specific DNA-methyltransferase (adenine-specific) activity"/>
    <property type="evidence" value="ECO:0007669"/>
    <property type="project" value="UniProtKB-EC"/>
</dbReference>
<dbReference type="EMBL" id="U65738">
    <property type="protein sequence ID" value="AAC57945.1"/>
    <property type="molecule type" value="Genomic_DNA"/>
</dbReference>
<dbReference type="Gene3D" id="3.90.220.20">
    <property type="entry name" value="DNA methylase specificity domains"/>
    <property type="match status" value="1"/>
</dbReference>
<dbReference type="InterPro" id="IPR050953">
    <property type="entry name" value="N4_N6_ade-DNA_methylase"/>
</dbReference>
<organism evidence="9">
    <name type="scientific">Paramecium bursaria Chlorella virus SC1A</name>
    <dbReference type="NCBI Taxonomy" id="51374"/>
    <lineage>
        <taxon>Viruses</taxon>
        <taxon>Varidnaviria</taxon>
        <taxon>Bamfordvirae</taxon>
        <taxon>Nucleocytoviricota</taxon>
        <taxon>Megaviricetes</taxon>
        <taxon>Algavirales</taxon>
        <taxon>Phycodnaviridae</taxon>
        <taxon>Chlorovirus</taxon>
    </lineage>
</organism>
<dbReference type="CDD" id="cd02440">
    <property type="entry name" value="AdoMet_MTases"/>
    <property type="match status" value="1"/>
</dbReference>
<dbReference type="GO" id="GO:0009307">
    <property type="term" value="P:DNA restriction-modification system"/>
    <property type="evidence" value="ECO:0007669"/>
    <property type="project" value="UniProtKB-KW"/>
</dbReference>
<keyword evidence="2 9" id="KW-0489">Methyltransferase</keyword>
<dbReference type="Gene3D" id="3.40.50.150">
    <property type="entry name" value="Vaccinia Virus protein VP39"/>
    <property type="match status" value="1"/>
</dbReference>
<dbReference type="PRINTS" id="PR00507">
    <property type="entry name" value="N12N6MTFRASE"/>
</dbReference>
<sequence length="357" mass="40220">MLSSYSVETTKALSKEHKAKHGIYFTPKSVRDLVWDYIDTPHTDILEPSAGSGEFFDDCRERFPDATIVGVELDADMAKAKKFINQDFLTWKSDISFDLIIGNPPFVQRTKGHVSDKNIVSGRSNLYVEFIYKCLTQHLAPGGTLAFVIPASIGNSAFYAPTRKLLCSLDITAFKILDKHDFVETSTRISILVVKNSPGIGRFVYMDLFARIRLEVSTSSIETLDVTFKTGYSHVQVKQHFTEKSSTPFFTNRDIGLGSLTLSDKTRYLSDDATKIYSGRALLVKTASRARRGGRFVFGFAVYEGDRWSADNDVIIIRGNDIDVIYDILQKQETLDFINMMTTNGHINMRLLKNIPM</sequence>
<dbReference type="GeneID" id="41332118"/>
<gene>
    <name evidence="9" type="primary">M.CviSIII</name>
</gene>
<dbReference type="InterPro" id="IPR044946">
    <property type="entry name" value="Restrct_endonuc_typeI_TRD_sf"/>
</dbReference>
<dbReference type="SUPFAM" id="SSF53335">
    <property type="entry name" value="S-adenosyl-L-methionine-dependent methyltransferases"/>
    <property type="match status" value="1"/>
</dbReference>
<feature type="domain" description="Type II methyltransferase M.TaqI-like" evidence="8">
    <location>
        <begin position="74"/>
        <end position="165"/>
    </location>
</feature>
<dbReference type="KEGG" id="vg:41332118"/>